<keyword evidence="2" id="KW-1185">Reference proteome</keyword>
<organism evidence="1 2">
    <name type="scientific">Corynebacterium tuscaniense</name>
    <dbReference type="NCBI Taxonomy" id="302449"/>
    <lineage>
        <taxon>Bacteria</taxon>
        <taxon>Bacillati</taxon>
        <taxon>Actinomycetota</taxon>
        <taxon>Actinomycetes</taxon>
        <taxon>Mycobacteriales</taxon>
        <taxon>Corynebacteriaceae</taxon>
        <taxon>Corynebacterium</taxon>
    </lineage>
</organism>
<sequence length="216" mass="23637">MNFDARYAPRHGKPEELTPEDVDSTLIMPEDAIIGAHSHAEIVFVGPVGIGKTTAVRALSTSTPISSEVKASTMDDFIVGGKETTTVGIEMGVWERMNGQRVALYGTAGQDRFDASRTPALNPEAGIVLMLFGYEHLLKDQIQEWVGLLGEKQALHRTVIGVNFMAPGQEDPIPRIKQLLQDRGQGDIPVQMVDPRNLFDVADITEAALKRVEECQ</sequence>
<dbReference type="PANTHER" id="PTHR42708:SF1">
    <property type="entry name" value="GLIDING MOTILITY PROTEIN MGLA"/>
    <property type="match status" value="1"/>
</dbReference>
<dbReference type="EMBL" id="PNHG01000010">
    <property type="protein sequence ID" value="PMC64074.1"/>
    <property type="molecule type" value="Genomic_DNA"/>
</dbReference>
<reference evidence="1 2" key="1">
    <citation type="submission" date="2017-09" db="EMBL/GenBank/DDBJ databases">
        <title>Bacterial strain isolated from the female urinary microbiota.</title>
        <authorList>
            <person name="Thomas-White K."/>
            <person name="Kumar N."/>
            <person name="Forster S."/>
            <person name="Putonti C."/>
            <person name="Lawley T."/>
            <person name="Wolfe A.J."/>
        </authorList>
    </citation>
    <scope>NUCLEOTIDE SEQUENCE [LARGE SCALE GENOMIC DNA]</scope>
    <source>
        <strain evidence="1 2">UMB0792</strain>
    </source>
</reference>
<dbReference type="CDD" id="cd00882">
    <property type="entry name" value="Ras_like_GTPase"/>
    <property type="match status" value="1"/>
</dbReference>
<dbReference type="AlphaFoldDB" id="A0A2N6T443"/>
<evidence type="ECO:0000313" key="2">
    <source>
        <dbReference type="Proteomes" id="UP000235836"/>
    </source>
</evidence>
<comment type="caution">
    <text evidence="1">The sequence shown here is derived from an EMBL/GenBank/DDBJ whole genome shotgun (WGS) entry which is preliminary data.</text>
</comment>
<dbReference type="PANTHER" id="PTHR42708">
    <property type="entry name" value="ATP/GTP-BINDING PROTEIN-RELATED"/>
    <property type="match status" value="1"/>
</dbReference>
<name>A0A2N6T443_9CORY</name>
<evidence type="ECO:0008006" key="3">
    <source>
        <dbReference type="Google" id="ProtNLM"/>
    </source>
</evidence>
<dbReference type="RefSeq" id="WP_102724148.1">
    <property type="nucleotide sequence ID" value="NZ_PNHG01000010.1"/>
</dbReference>
<protein>
    <recommendedName>
        <fullName evidence="3">ATP-binding protein</fullName>
    </recommendedName>
</protein>
<evidence type="ECO:0000313" key="1">
    <source>
        <dbReference type="EMBL" id="PMC64074.1"/>
    </source>
</evidence>
<proteinExistence type="predicted"/>
<dbReference type="SUPFAM" id="SSF52540">
    <property type="entry name" value="P-loop containing nucleoside triphosphate hydrolases"/>
    <property type="match status" value="1"/>
</dbReference>
<dbReference type="Gene3D" id="3.40.50.300">
    <property type="entry name" value="P-loop containing nucleotide triphosphate hydrolases"/>
    <property type="match status" value="1"/>
</dbReference>
<accession>A0A2N6T443</accession>
<dbReference type="InterPro" id="IPR052705">
    <property type="entry name" value="Gliding_Motility_GTPase"/>
</dbReference>
<gene>
    <name evidence="1" type="ORF">CJ203_07470</name>
</gene>
<dbReference type="InterPro" id="IPR027417">
    <property type="entry name" value="P-loop_NTPase"/>
</dbReference>
<dbReference type="Proteomes" id="UP000235836">
    <property type="component" value="Unassembled WGS sequence"/>
</dbReference>